<dbReference type="PANTHER" id="PTHR15708">
    <property type="entry name" value="ACTIN BUNDLING/MISSING IN METASTASIS-RELATED"/>
    <property type="match status" value="1"/>
</dbReference>
<reference evidence="4" key="1">
    <citation type="submission" date="2017-02" db="UniProtKB">
        <authorList>
            <consortium name="WormBaseParasite"/>
        </authorList>
    </citation>
    <scope>IDENTIFICATION</scope>
</reference>
<gene>
    <name evidence="2" type="ORF">BTMF_LOCUS2534</name>
</gene>
<dbReference type="PANTHER" id="PTHR15708:SF4">
    <property type="entry name" value="FI21477P1-RELATED"/>
    <property type="match status" value="1"/>
</dbReference>
<evidence type="ECO:0000313" key="4">
    <source>
        <dbReference type="WBParaSite" id="BTMF_0000321801-mRNA-1"/>
    </source>
</evidence>
<dbReference type="InterPro" id="IPR030127">
    <property type="entry name" value="MTSS1/MTSS2"/>
</dbReference>
<proteinExistence type="predicted"/>
<dbReference type="STRING" id="42155.A0A0R3QA52"/>
<dbReference type="GO" id="GO:0015629">
    <property type="term" value="C:actin cytoskeleton"/>
    <property type="evidence" value="ECO:0007669"/>
    <property type="project" value="TreeGrafter"/>
</dbReference>
<feature type="domain" description="IMD" evidence="1">
    <location>
        <begin position="1"/>
        <end position="156"/>
    </location>
</feature>
<dbReference type="InterPro" id="IPR027267">
    <property type="entry name" value="AH/BAR_dom_sf"/>
</dbReference>
<dbReference type="WBParaSite" id="BTMF_0000321801-mRNA-1">
    <property type="protein sequence ID" value="BTMF_0000321801-mRNA-1"/>
    <property type="gene ID" value="BTMF_0000321801"/>
</dbReference>
<dbReference type="GO" id="GO:0005543">
    <property type="term" value="F:phospholipid binding"/>
    <property type="evidence" value="ECO:0007669"/>
    <property type="project" value="TreeGrafter"/>
</dbReference>
<name>A0A0R3QA52_9BILA</name>
<dbReference type="Proteomes" id="UP000280834">
    <property type="component" value="Unassembled WGS sequence"/>
</dbReference>
<dbReference type="EMBL" id="UZAG01002101">
    <property type="protein sequence ID" value="VDO12773.1"/>
    <property type="molecule type" value="Genomic_DNA"/>
</dbReference>
<dbReference type="GO" id="GO:0007009">
    <property type="term" value="P:plasma membrane organization"/>
    <property type="evidence" value="ECO:0007669"/>
    <property type="project" value="InterPro"/>
</dbReference>
<accession>A0A0R3QA52</accession>
<sequence length="156" mass="17817">MDCDAEFNALVSMYQSVVHDMKLTYPAWENVAQKALKLASQMKSTLTCMNAFIDAVQAVGDVANNLKGMFNSFSSFVRYKCATRDIGACLTRVCMRQRSIENRLRGFVDSLTDELAMSLQNKGTYWKQRTTEMDRHANKFCRKVNCKVLLYILDIV</sequence>
<evidence type="ECO:0000259" key="1">
    <source>
        <dbReference type="PROSITE" id="PS51338"/>
    </source>
</evidence>
<keyword evidence="3" id="KW-1185">Reference proteome</keyword>
<evidence type="ECO:0000313" key="2">
    <source>
        <dbReference type="EMBL" id="VDO12773.1"/>
    </source>
</evidence>
<dbReference type="AlphaFoldDB" id="A0A0R3QA52"/>
<dbReference type="Gene3D" id="1.20.1270.60">
    <property type="entry name" value="Arfaptin homology (AH) domain/BAR domain"/>
    <property type="match status" value="1"/>
</dbReference>
<organism evidence="4">
    <name type="scientific">Brugia timori</name>
    <dbReference type="NCBI Taxonomy" id="42155"/>
    <lineage>
        <taxon>Eukaryota</taxon>
        <taxon>Metazoa</taxon>
        <taxon>Ecdysozoa</taxon>
        <taxon>Nematoda</taxon>
        <taxon>Chromadorea</taxon>
        <taxon>Rhabditida</taxon>
        <taxon>Spirurina</taxon>
        <taxon>Spiruromorpha</taxon>
        <taxon>Filarioidea</taxon>
        <taxon>Onchocercidae</taxon>
        <taxon>Brugia</taxon>
    </lineage>
</organism>
<protein>
    <submittedName>
        <fullName evidence="4">IMD domain-containing protein</fullName>
    </submittedName>
</protein>
<evidence type="ECO:0000313" key="3">
    <source>
        <dbReference type="Proteomes" id="UP000280834"/>
    </source>
</evidence>
<dbReference type="Pfam" id="PF08397">
    <property type="entry name" value="IMD"/>
    <property type="match status" value="1"/>
</dbReference>
<dbReference type="GO" id="GO:0003779">
    <property type="term" value="F:actin binding"/>
    <property type="evidence" value="ECO:0007669"/>
    <property type="project" value="InterPro"/>
</dbReference>
<dbReference type="GO" id="GO:0030031">
    <property type="term" value="P:cell projection assembly"/>
    <property type="evidence" value="ECO:0007669"/>
    <property type="project" value="TreeGrafter"/>
</dbReference>
<dbReference type="SUPFAM" id="SSF103657">
    <property type="entry name" value="BAR/IMD domain-like"/>
    <property type="match status" value="1"/>
</dbReference>
<reference evidence="2 3" key="2">
    <citation type="submission" date="2018-11" db="EMBL/GenBank/DDBJ databases">
        <authorList>
            <consortium name="Pathogen Informatics"/>
        </authorList>
    </citation>
    <scope>NUCLEOTIDE SEQUENCE [LARGE SCALE GENOMIC DNA]</scope>
</reference>
<dbReference type="GO" id="GO:0009898">
    <property type="term" value="C:cytoplasmic side of plasma membrane"/>
    <property type="evidence" value="ECO:0007669"/>
    <property type="project" value="TreeGrafter"/>
</dbReference>
<dbReference type="InterPro" id="IPR013606">
    <property type="entry name" value="I-BAR_dom"/>
</dbReference>
<dbReference type="PROSITE" id="PS51338">
    <property type="entry name" value="IMD"/>
    <property type="match status" value="1"/>
</dbReference>